<dbReference type="Proteomes" id="UP000035681">
    <property type="component" value="Unplaced"/>
</dbReference>
<organism evidence="3">
    <name type="scientific">Strongyloides stercoralis</name>
    <name type="common">Threadworm</name>
    <dbReference type="NCBI Taxonomy" id="6248"/>
    <lineage>
        <taxon>Eukaryota</taxon>
        <taxon>Metazoa</taxon>
        <taxon>Ecdysozoa</taxon>
        <taxon>Nematoda</taxon>
        <taxon>Chromadorea</taxon>
        <taxon>Rhabditida</taxon>
        <taxon>Tylenchina</taxon>
        <taxon>Panagrolaimomorpha</taxon>
        <taxon>Strongyloidoidea</taxon>
        <taxon>Strongyloididae</taxon>
        <taxon>Strongyloides</taxon>
    </lineage>
</organism>
<evidence type="ECO:0000313" key="2">
    <source>
        <dbReference type="Proteomes" id="UP000035681"/>
    </source>
</evidence>
<keyword evidence="1" id="KW-1133">Transmembrane helix</keyword>
<dbReference type="AlphaFoldDB" id="A0A0K0EJ02"/>
<feature type="transmembrane region" description="Helical" evidence="1">
    <location>
        <begin position="186"/>
        <end position="208"/>
    </location>
</feature>
<feature type="transmembrane region" description="Helical" evidence="1">
    <location>
        <begin position="147"/>
        <end position="174"/>
    </location>
</feature>
<dbReference type="WBParaSite" id="TCONS_00003661.p1">
    <property type="protein sequence ID" value="TCONS_00003661.p1"/>
    <property type="gene ID" value="XLOC_000089"/>
</dbReference>
<evidence type="ECO:0000313" key="4">
    <source>
        <dbReference type="WBParaSite" id="TCONS_00003661.p1"/>
    </source>
</evidence>
<dbReference type="WBParaSite" id="SSTP_0000945366.1">
    <property type="protein sequence ID" value="SSTP_0000945366.1"/>
    <property type="gene ID" value="SSTP_0000945366"/>
</dbReference>
<sequence length="241" mass="28487">MSIKPELTKIQQNFLKKSKKKIENEVCFNNSQTILPYTISKCDVDSESSIVKKVKLYDIEKSWDDKIKYIKKYQISKRNKYFLLNFDILERISSFNLVFGIVIFIISIGIFFFSQIEIFMNIFILGIILSFIGLISLMMLMKDYTYLSIMFFGGSIVFIDGIGIILSFISLIVYDNNISIEYLIVNILWLCVFLFLLVEMLYVIYLTIRKISVNHFNQAIKWEDNELIYKEEKNNRKHNEV</sequence>
<reference evidence="3" key="1">
    <citation type="submission" date="2015-08" db="UniProtKB">
        <authorList>
            <consortium name="WormBaseParasite"/>
        </authorList>
    </citation>
    <scope>IDENTIFICATION</scope>
</reference>
<proteinExistence type="predicted"/>
<evidence type="ECO:0000256" key="1">
    <source>
        <dbReference type="SAM" id="Phobius"/>
    </source>
</evidence>
<name>A0A0K0EJ02_STRER</name>
<keyword evidence="2" id="KW-1185">Reference proteome</keyword>
<protein>
    <submittedName>
        <fullName evidence="3 4">Uncharacterized protein</fullName>
    </submittedName>
</protein>
<feature type="transmembrane region" description="Helical" evidence="1">
    <location>
        <begin position="95"/>
        <end position="113"/>
    </location>
</feature>
<keyword evidence="1" id="KW-0472">Membrane</keyword>
<accession>A0A0K0EJ02</accession>
<evidence type="ECO:0000313" key="3">
    <source>
        <dbReference type="WBParaSite" id="SSTP_0000945366.1"/>
    </source>
</evidence>
<feature type="transmembrane region" description="Helical" evidence="1">
    <location>
        <begin position="119"/>
        <end position="140"/>
    </location>
</feature>
<keyword evidence="1" id="KW-0812">Transmembrane</keyword>